<protein>
    <submittedName>
        <fullName evidence="2">Uncharacterized protein</fullName>
    </submittedName>
</protein>
<evidence type="ECO:0000313" key="3">
    <source>
        <dbReference type="Proteomes" id="UP000027222"/>
    </source>
</evidence>
<keyword evidence="3" id="KW-1185">Reference proteome</keyword>
<organism evidence="2 3">
    <name type="scientific">Galerina marginata (strain CBS 339.88)</name>
    <dbReference type="NCBI Taxonomy" id="685588"/>
    <lineage>
        <taxon>Eukaryota</taxon>
        <taxon>Fungi</taxon>
        <taxon>Dikarya</taxon>
        <taxon>Basidiomycota</taxon>
        <taxon>Agaricomycotina</taxon>
        <taxon>Agaricomycetes</taxon>
        <taxon>Agaricomycetidae</taxon>
        <taxon>Agaricales</taxon>
        <taxon>Agaricineae</taxon>
        <taxon>Strophariaceae</taxon>
        <taxon>Galerina</taxon>
    </lineage>
</organism>
<dbReference type="AlphaFoldDB" id="A0A067T6I5"/>
<dbReference type="EMBL" id="KL142380">
    <property type="protein sequence ID" value="KDR75514.1"/>
    <property type="molecule type" value="Genomic_DNA"/>
</dbReference>
<feature type="region of interest" description="Disordered" evidence="1">
    <location>
        <begin position="54"/>
        <end position="79"/>
    </location>
</feature>
<feature type="compositionally biased region" description="Pro residues" evidence="1">
    <location>
        <begin position="126"/>
        <end position="135"/>
    </location>
</feature>
<dbReference type="HOGENOM" id="CLU_1034612_0_0_1"/>
<reference evidence="3" key="1">
    <citation type="journal article" date="2014" name="Proc. Natl. Acad. Sci. U.S.A.">
        <title>Extensive sampling of basidiomycete genomes demonstrates inadequacy of the white-rot/brown-rot paradigm for wood decay fungi.</title>
        <authorList>
            <person name="Riley R."/>
            <person name="Salamov A.A."/>
            <person name="Brown D.W."/>
            <person name="Nagy L.G."/>
            <person name="Floudas D."/>
            <person name="Held B.W."/>
            <person name="Levasseur A."/>
            <person name="Lombard V."/>
            <person name="Morin E."/>
            <person name="Otillar R."/>
            <person name="Lindquist E.A."/>
            <person name="Sun H."/>
            <person name="LaButti K.M."/>
            <person name="Schmutz J."/>
            <person name="Jabbour D."/>
            <person name="Luo H."/>
            <person name="Baker S.E."/>
            <person name="Pisabarro A.G."/>
            <person name="Walton J.D."/>
            <person name="Blanchette R.A."/>
            <person name="Henrissat B."/>
            <person name="Martin F."/>
            <person name="Cullen D."/>
            <person name="Hibbett D.S."/>
            <person name="Grigoriev I.V."/>
        </authorList>
    </citation>
    <scope>NUCLEOTIDE SEQUENCE [LARGE SCALE GENOMIC DNA]</scope>
    <source>
        <strain evidence="3">CBS 339.88</strain>
    </source>
</reference>
<accession>A0A067T6I5</accession>
<dbReference type="Proteomes" id="UP000027222">
    <property type="component" value="Unassembled WGS sequence"/>
</dbReference>
<name>A0A067T6I5_GALM3</name>
<feature type="region of interest" description="Disordered" evidence="1">
    <location>
        <begin position="121"/>
        <end position="157"/>
    </location>
</feature>
<sequence length="265" mass="29081">MPASELAASSTSTIVAGQPLLSLEMPDDFTKESTDLYIHLSPFPSYSWDVQEDLENVHRSDESATSSPPPTPGLLWDSHSSLGDIYDELPHSVFEDWEDPLSPSIAVIVEEDGAQAVLIAPDSPFYHPPPSPPPFSTQFLPEDGTQPAKKDSIRDSELTSELPPTLITVKKSDSPRRIKGKMLFLDTETFTGSRTGFNLSASIYPMVADDISSWAPKGFMYGPDVPLDPLECIYSASDVSPVDRWDTEKLWSPIILSPLRTAPCN</sequence>
<proteinExistence type="predicted"/>
<dbReference type="OrthoDB" id="2995069at2759"/>
<gene>
    <name evidence="2" type="ORF">GALMADRAFT_226150</name>
</gene>
<feature type="compositionally biased region" description="Basic and acidic residues" evidence="1">
    <location>
        <begin position="148"/>
        <end position="157"/>
    </location>
</feature>
<evidence type="ECO:0000256" key="1">
    <source>
        <dbReference type="SAM" id="MobiDB-lite"/>
    </source>
</evidence>
<evidence type="ECO:0000313" key="2">
    <source>
        <dbReference type="EMBL" id="KDR75514.1"/>
    </source>
</evidence>